<dbReference type="SUPFAM" id="SSF46785">
    <property type="entry name" value="Winged helix' DNA-binding domain"/>
    <property type="match status" value="1"/>
</dbReference>
<organism evidence="6 7">
    <name type="scientific">Veronia nyctiphanis</name>
    <dbReference type="NCBI Taxonomy" id="1278244"/>
    <lineage>
        <taxon>Bacteria</taxon>
        <taxon>Pseudomonadati</taxon>
        <taxon>Pseudomonadota</taxon>
        <taxon>Gammaproteobacteria</taxon>
        <taxon>Vibrionales</taxon>
        <taxon>Vibrionaceae</taxon>
        <taxon>Veronia</taxon>
    </lineage>
</organism>
<evidence type="ECO:0000256" key="4">
    <source>
        <dbReference type="ARBA" id="ARBA00023163"/>
    </source>
</evidence>
<dbReference type="FunFam" id="1.10.10.10:FF:000001">
    <property type="entry name" value="LysR family transcriptional regulator"/>
    <property type="match status" value="1"/>
</dbReference>
<sequence length="327" mass="36805">MVRLKNKQQTIKIQRVFIFFIVRILTWRSKVTTAYPPLKTLKTFIVAAQAASFSHAAQQLNITQSAVSKQILQLESFLGCPLFERVGAGVVITRAGKRYLPSVIKAMETLQYATADVIQMAATHVRVEMSLPPSMASLWLIPRLQQLSKDYPEIELVIRATVTGAAVHALDCDIAVHCLPMNSADEQLECLREENLQLVVAKEPFTETQGDIEKLRNMKSLFHATRPQLWQQFWLQHDDTVTPDYGPGFEHFFMALEAAKAGVGMALIPDFLAASAINEGQVVNPSGMSLRSGYGYFMFCPSYKRRTPALENFIEWMKLSLQHTIIE</sequence>
<dbReference type="InterPro" id="IPR005119">
    <property type="entry name" value="LysR_subst-bd"/>
</dbReference>
<keyword evidence="4" id="KW-0804">Transcription</keyword>
<gene>
    <name evidence="6" type="ORF">CS022_15225</name>
</gene>
<dbReference type="SUPFAM" id="SSF53850">
    <property type="entry name" value="Periplasmic binding protein-like II"/>
    <property type="match status" value="1"/>
</dbReference>
<keyword evidence="2" id="KW-0805">Transcription regulation</keyword>
<evidence type="ECO:0000313" key="7">
    <source>
        <dbReference type="Proteomes" id="UP000290287"/>
    </source>
</evidence>
<dbReference type="InterPro" id="IPR036388">
    <property type="entry name" value="WH-like_DNA-bd_sf"/>
</dbReference>
<evidence type="ECO:0000256" key="3">
    <source>
        <dbReference type="ARBA" id="ARBA00023125"/>
    </source>
</evidence>
<comment type="caution">
    <text evidence="6">The sequence shown here is derived from an EMBL/GenBank/DDBJ whole genome shotgun (WGS) entry which is preliminary data.</text>
</comment>
<dbReference type="GO" id="GO:0006351">
    <property type="term" value="P:DNA-templated transcription"/>
    <property type="evidence" value="ECO:0007669"/>
    <property type="project" value="TreeGrafter"/>
</dbReference>
<accession>A0A4Q0YNM8</accession>
<evidence type="ECO:0000256" key="1">
    <source>
        <dbReference type="ARBA" id="ARBA00009437"/>
    </source>
</evidence>
<dbReference type="PANTHER" id="PTHR30537">
    <property type="entry name" value="HTH-TYPE TRANSCRIPTIONAL REGULATOR"/>
    <property type="match status" value="1"/>
</dbReference>
<dbReference type="OrthoDB" id="5526340at2"/>
<evidence type="ECO:0000256" key="2">
    <source>
        <dbReference type="ARBA" id="ARBA00023015"/>
    </source>
</evidence>
<dbReference type="PROSITE" id="PS50931">
    <property type="entry name" value="HTH_LYSR"/>
    <property type="match status" value="1"/>
</dbReference>
<dbReference type="Gene3D" id="1.10.10.10">
    <property type="entry name" value="Winged helix-like DNA-binding domain superfamily/Winged helix DNA-binding domain"/>
    <property type="match status" value="1"/>
</dbReference>
<dbReference type="PRINTS" id="PR00039">
    <property type="entry name" value="HTHLYSR"/>
</dbReference>
<dbReference type="AlphaFoldDB" id="A0A4Q0YNM8"/>
<dbReference type="GO" id="GO:0003700">
    <property type="term" value="F:DNA-binding transcription factor activity"/>
    <property type="evidence" value="ECO:0007669"/>
    <property type="project" value="InterPro"/>
</dbReference>
<keyword evidence="3" id="KW-0238">DNA-binding</keyword>
<dbReference type="Proteomes" id="UP000290287">
    <property type="component" value="Unassembled WGS sequence"/>
</dbReference>
<comment type="similarity">
    <text evidence="1">Belongs to the LysR transcriptional regulatory family.</text>
</comment>
<feature type="domain" description="HTH lysR-type" evidence="5">
    <location>
        <begin position="36"/>
        <end position="93"/>
    </location>
</feature>
<dbReference type="Pfam" id="PF03466">
    <property type="entry name" value="LysR_substrate"/>
    <property type="match status" value="1"/>
</dbReference>
<protein>
    <submittedName>
        <fullName evidence="6">LysR family transcriptional regulator</fullName>
    </submittedName>
</protein>
<dbReference type="PANTHER" id="PTHR30537:SF26">
    <property type="entry name" value="GLYCINE CLEAVAGE SYSTEM TRANSCRIPTIONAL ACTIVATOR"/>
    <property type="match status" value="1"/>
</dbReference>
<dbReference type="Pfam" id="PF00126">
    <property type="entry name" value="HTH_1"/>
    <property type="match status" value="1"/>
</dbReference>
<dbReference type="InterPro" id="IPR036390">
    <property type="entry name" value="WH_DNA-bd_sf"/>
</dbReference>
<dbReference type="InterPro" id="IPR000847">
    <property type="entry name" value="LysR_HTH_N"/>
</dbReference>
<reference evidence="6 7" key="1">
    <citation type="submission" date="2017-10" db="EMBL/GenBank/DDBJ databases">
        <title>Nyctiphanis sp. nov., isolated from the stomach of the euphausiid Nyctiphanes simplex (Hansen, 1911) in the Gulf of California.</title>
        <authorList>
            <person name="Gomez-Gil B."/>
            <person name="Aguilar-Mendez M."/>
            <person name="Lopez-Cortes A."/>
            <person name="Gomez-Gutierrez J."/>
            <person name="Roque A."/>
            <person name="Lang E."/>
            <person name="Gonzalez-Castillo A."/>
        </authorList>
    </citation>
    <scope>NUCLEOTIDE SEQUENCE [LARGE SCALE GENOMIC DNA]</scope>
    <source>
        <strain evidence="6 7">CAIM 600</strain>
    </source>
</reference>
<dbReference type="InterPro" id="IPR058163">
    <property type="entry name" value="LysR-type_TF_proteobact-type"/>
</dbReference>
<dbReference type="GO" id="GO:0043565">
    <property type="term" value="F:sequence-specific DNA binding"/>
    <property type="evidence" value="ECO:0007669"/>
    <property type="project" value="TreeGrafter"/>
</dbReference>
<keyword evidence="7" id="KW-1185">Reference proteome</keyword>
<evidence type="ECO:0000313" key="6">
    <source>
        <dbReference type="EMBL" id="RXJ72552.1"/>
    </source>
</evidence>
<name>A0A4Q0YNM8_9GAMM</name>
<evidence type="ECO:0000259" key="5">
    <source>
        <dbReference type="PROSITE" id="PS50931"/>
    </source>
</evidence>
<dbReference type="EMBL" id="PEIB01000019">
    <property type="protein sequence ID" value="RXJ72552.1"/>
    <property type="molecule type" value="Genomic_DNA"/>
</dbReference>
<proteinExistence type="inferred from homology"/>
<dbReference type="Gene3D" id="3.40.190.10">
    <property type="entry name" value="Periplasmic binding protein-like II"/>
    <property type="match status" value="2"/>
</dbReference>